<comment type="caution">
    <text evidence="1">The sequence shown here is derived from an EMBL/GenBank/DDBJ whole genome shotgun (WGS) entry which is preliminary data.</text>
</comment>
<dbReference type="GO" id="GO:0016740">
    <property type="term" value="F:transferase activity"/>
    <property type="evidence" value="ECO:0007669"/>
    <property type="project" value="UniProtKB-KW"/>
</dbReference>
<protein>
    <submittedName>
        <fullName evidence="1">Nucleotidyl transferase AbiEii/AbiGii toxin family protein</fullName>
    </submittedName>
</protein>
<accession>A0ABW6DCM2</accession>
<reference evidence="1 2" key="1">
    <citation type="submission" date="2024-03" db="EMBL/GenBank/DDBJ databases">
        <title>Aquirufa genome sequencing.</title>
        <authorList>
            <person name="Pitt A."/>
            <person name="Hahn M.W."/>
        </authorList>
    </citation>
    <scope>NUCLEOTIDE SEQUENCE [LARGE SCALE GENOMIC DNA]</scope>
    <source>
        <strain evidence="1 2">KTFRIE-69F</strain>
    </source>
</reference>
<proteinExistence type="predicted"/>
<sequence>MQGWNGEAEETRRGVYEQIAVSTGLSPFAIEKDWWVVQTLSCVFELDAAKFIVFKGGTSLSKAWHLIERFSEDVDLAISESYFGFEGVLSRNQRTELRKASSRFTSGLFLNELKAKFVQKELLGVDFLVPAFISSDQDPCIIEIYYPSIISSTDYLKPRIQIELGCRSLMEPASLRTFGSLVDEFYPTQTFAMPFIQVPTVEPIRTFLEKVFLLQEEYQRPDGKSRVNRMSRHLYDIVKLNQAGIADIALGDPVLYAKIVKHRYEYNRLGGVDYNRHHPHLINPVPPSHLRRLWEGDYNKMVDEMIYESNPPSFNSIMEELNQIKTKLTSVKWKFKLEFPSI</sequence>
<dbReference type="InterPro" id="IPR014942">
    <property type="entry name" value="AbiEii"/>
</dbReference>
<name>A0ABW6DCM2_9BACT</name>
<dbReference type="Gene3D" id="3.10.450.620">
    <property type="entry name" value="JHP933, nucleotidyltransferase-like core domain"/>
    <property type="match status" value="1"/>
</dbReference>
<evidence type="ECO:0000313" key="2">
    <source>
        <dbReference type="Proteomes" id="UP001598112"/>
    </source>
</evidence>
<evidence type="ECO:0000313" key="1">
    <source>
        <dbReference type="EMBL" id="MFD3293924.1"/>
    </source>
</evidence>
<keyword evidence="2" id="KW-1185">Reference proteome</keyword>
<keyword evidence="1" id="KW-0808">Transferase</keyword>
<dbReference type="EMBL" id="JBBKXY010000003">
    <property type="protein sequence ID" value="MFD3293924.1"/>
    <property type="molecule type" value="Genomic_DNA"/>
</dbReference>
<dbReference type="Proteomes" id="UP001598112">
    <property type="component" value="Unassembled WGS sequence"/>
</dbReference>
<dbReference type="RefSeq" id="WP_377979160.1">
    <property type="nucleotide sequence ID" value="NZ_JBBKXY010000003.1"/>
</dbReference>
<dbReference type="Pfam" id="PF08843">
    <property type="entry name" value="AbiEii"/>
    <property type="match status" value="1"/>
</dbReference>
<organism evidence="1 2">
    <name type="scientific">Aquirufa originis</name>
    <dbReference type="NCBI Taxonomy" id="3096514"/>
    <lineage>
        <taxon>Bacteria</taxon>
        <taxon>Pseudomonadati</taxon>
        <taxon>Bacteroidota</taxon>
        <taxon>Cytophagia</taxon>
        <taxon>Cytophagales</taxon>
        <taxon>Flectobacillaceae</taxon>
        <taxon>Aquirufa</taxon>
    </lineage>
</organism>
<gene>
    <name evidence="1" type="ORF">SKC35_09520</name>
</gene>